<keyword evidence="2" id="KW-1185">Reference proteome</keyword>
<protein>
    <submittedName>
        <fullName evidence="1">Uncharacterized protein</fullName>
    </submittedName>
</protein>
<comment type="caution">
    <text evidence="1">The sequence shown here is derived from an EMBL/GenBank/DDBJ whole genome shotgun (WGS) entry which is preliminary data.</text>
</comment>
<gene>
    <name evidence="1" type="ORF">CMUS01_10831</name>
</gene>
<evidence type="ECO:0000313" key="1">
    <source>
        <dbReference type="EMBL" id="KAF6823090.1"/>
    </source>
</evidence>
<dbReference type="PROSITE" id="PS51257">
    <property type="entry name" value="PROKAR_LIPOPROTEIN"/>
    <property type="match status" value="1"/>
</dbReference>
<sequence length="142" mass="15437">MTSKGAPVLNQSAVAGGNPATQACSEAAANNEMNDTGRIQPPAQTAVLQVLCTIRVPGLQLCACRCPQMRRPLTRGTYRYACDCDEPGVARRTHLARHLHRPRAVTILGSVRLGSRVQPSPPPPPSPPPWPPQSLLQFEWWL</sequence>
<dbReference type="Proteomes" id="UP000639643">
    <property type="component" value="Unassembled WGS sequence"/>
</dbReference>
<dbReference type="EMBL" id="WIGM01000516">
    <property type="protein sequence ID" value="KAF6823090.1"/>
    <property type="molecule type" value="Genomic_DNA"/>
</dbReference>
<name>A0A8H6K1N3_9PEZI</name>
<reference evidence="1" key="1">
    <citation type="journal article" date="2020" name="Phytopathology">
        <title>Genome Sequence Resources of Colletotrichum truncatum, C. plurivorum, C. musicola, and C. sojae: Four Species Pathogenic to Soybean (Glycine max).</title>
        <authorList>
            <person name="Rogerio F."/>
            <person name="Boufleur T.R."/>
            <person name="Ciampi-Guillardi M."/>
            <person name="Sukno S.A."/>
            <person name="Thon M.R."/>
            <person name="Massola Junior N.S."/>
            <person name="Baroncelli R."/>
        </authorList>
    </citation>
    <scope>NUCLEOTIDE SEQUENCE</scope>
    <source>
        <strain evidence="1">LFN0074</strain>
    </source>
</reference>
<dbReference type="AlphaFoldDB" id="A0A8H6K1N3"/>
<proteinExistence type="predicted"/>
<evidence type="ECO:0000313" key="2">
    <source>
        <dbReference type="Proteomes" id="UP000639643"/>
    </source>
</evidence>
<accession>A0A8H6K1N3</accession>
<organism evidence="1 2">
    <name type="scientific">Colletotrichum musicola</name>
    <dbReference type="NCBI Taxonomy" id="2175873"/>
    <lineage>
        <taxon>Eukaryota</taxon>
        <taxon>Fungi</taxon>
        <taxon>Dikarya</taxon>
        <taxon>Ascomycota</taxon>
        <taxon>Pezizomycotina</taxon>
        <taxon>Sordariomycetes</taxon>
        <taxon>Hypocreomycetidae</taxon>
        <taxon>Glomerellales</taxon>
        <taxon>Glomerellaceae</taxon>
        <taxon>Colletotrichum</taxon>
        <taxon>Colletotrichum orchidearum species complex</taxon>
    </lineage>
</organism>